<dbReference type="InterPro" id="IPR006578">
    <property type="entry name" value="MADF-dom"/>
</dbReference>
<dbReference type="KEGG" id="dvv:114327031"/>
<dbReference type="GeneID" id="114327031"/>
<name>A0A6P7F764_DIAVI</name>
<dbReference type="Proteomes" id="UP001652700">
    <property type="component" value="Unplaced"/>
</dbReference>
<organism evidence="5">
    <name type="scientific">Diabrotica virgifera virgifera</name>
    <name type="common">western corn rootworm</name>
    <dbReference type="NCBI Taxonomy" id="50390"/>
    <lineage>
        <taxon>Eukaryota</taxon>
        <taxon>Metazoa</taxon>
        <taxon>Ecdysozoa</taxon>
        <taxon>Arthropoda</taxon>
        <taxon>Hexapoda</taxon>
        <taxon>Insecta</taxon>
        <taxon>Pterygota</taxon>
        <taxon>Neoptera</taxon>
        <taxon>Endopterygota</taxon>
        <taxon>Coleoptera</taxon>
        <taxon>Polyphaga</taxon>
        <taxon>Cucujiformia</taxon>
        <taxon>Chrysomeloidea</taxon>
        <taxon>Chrysomelidae</taxon>
        <taxon>Galerucinae</taxon>
        <taxon>Diabroticina</taxon>
        <taxon>Diabroticites</taxon>
        <taxon>Diabrotica</taxon>
    </lineage>
</organism>
<feature type="domain" description="MADF" evidence="2">
    <location>
        <begin position="14"/>
        <end position="104"/>
    </location>
</feature>
<dbReference type="InParanoid" id="A0A6P7F764"/>
<keyword evidence="1" id="KW-0175">Coiled coil</keyword>
<feature type="coiled-coil region" evidence="1">
    <location>
        <begin position="47"/>
        <end position="74"/>
    </location>
</feature>
<dbReference type="OrthoDB" id="8775784at2759"/>
<evidence type="ECO:0000313" key="3">
    <source>
        <dbReference type="EnsemblMetazoa" id="XP_028131331.1"/>
    </source>
</evidence>
<dbReference type="RefSeq" id="XP_028131331.1">
    <property type="nucleotide sequence ID" value="XM_028275530.1"/>
</dbReference>
<dbReference type="FunCoup" id="A0A6P7F764">
    <property type="interactions" value="8"/>
</dbReference>
<proteinExistence type="predicted"/>
<evidence type="ECO:0000256" key="1">
    <source>
        <dbReference type="SAM" id="Coils"/>
    </source>
</evidence>
<evidence type="ECO:0000259" key="2">
    <source>
        <dbReference type="PROSITE" id="PS51029"/>
    </source>
</evidence>
<dbReference type="PANTHER" id="PTHR21505">
    <property type="entry name" value="MADF DOMAIN-CONTAINING PROTEIN-RELATED"/>
    <property type="match status" value="1"/>
</dbReference>
<dbReference type="AlphaFoldDB" id="A0A6P7F764"/>
<evidence type="ECO:0000313" key="5">
    <source>
        <dbReference type="RefSeq" id="XP_028131331.1"/>
    </source>
</evidence>
<dbReference type="SMART" id="SM00595">
    <property type="entry name" value="MADF"/>
    <property type="match status" value="1"/>
</dbReference>
<evidence type="ECO:0000313" key="4">
    <source>
        <dbReference type="Proteomes" id="UP001652700"/>
    </source>
</evidence>
<reference evidence="3" key="2">
    <citation type="submission" date="2025-05" db="UniProtKB">
        <authorList>
            <consortium name="EnsemblMetazoa"/>
        </authorList>
    </citation>
    <scope>IDENTIFICATION</scope>
</reference>
<dbReference type="Pfam" id="PF10545">
    <property type="entry name" value="MADF_DNA_bdg"/>
    <property type="match status" value="1"/>
</dbReference>
<gene>
    <name evidence="5" type="primary">LOC114327031</name>
</gene>
<accession>A0A6P7F764</accession>
<dbReference type="PROSITE" id="PS51029">
    <property type="entry name" value="MADF"/>
    <property type="match status" value="1"/>
</dbReference>
<reference evidence="5" key="1">
    <citation type="submission" date="2025-04" db="UniProtKB">
        <authorList>
            <consortium name="RefSeq"/>
        </authorList>
    </citation>
    <scope>IDENTIFICATION</scope>
    <source>
        <tissue evidence="5">Whole insect</tissue>
    </source>
</reference>
<sequence>MGDKKEWLKADVEQLIYLYQCKPELWDITSEIYKDKLKKQNAYKELAEDFNTTVEEIQRKIHNLRTQFNNEVKKLNKTKSGQSTGEVFKWPYYKSLLFLQGGLICRPAKRNFAMKTEVNEATNEMNTSSDIQGTSQPEKGNRSYLTSVWQDNEINIKKARRTEISKDDLLIQKGIRTLNEEEDQYDIFGKYVASEMRSLSSEYLRKKMKRKFQQVILEINMEDELLSSPSSSHSPRSVASAGIDILNPQVILDKM</sequence>
<keyword evidence="4" id="KW-1185">Reference proteome</keyword>
<protein>
    <submittedName>
        <fullName evidence="5">Uncharacterized protein LOC114327031</fullName>
    </submittedName>
</protein>
<dbReference type="PANTHER" id="PTHR21505:SF12">
    <property type="entry name" value="MADF DOMAIN-CONTAINING PROTEIN-RELATED"/>
    <property type="match status" value="1"/>
</dbReference>
<dbReference type="EnsemblMetazoa" id="XM_028275530.2">
    <property type="protein sequence ID" value="XP_028131331.1"/>
    <property type="gene ID" value="LOC114327031"/>
</dbReference>